<proteinExistence type="predicted"/>
<dbReference type="Proteomes" id="UP000030645">
    <property type="component" value="Unassembled WGS sequence"/>
</dbReference>
<dbReference type="InterPro" id="IPR021109">
    <property type="entry name" value="Peptidase_aspartic_dom_sf"/>
</dbReference>
<name>W9QD60_9ROSA</name>
<evidence type="ECO:0000313" key="1">
    <source>
        <dbReference type="EMBL" id="EXB28918.1"/>
    </source>
</evidence>
<dbReference type="EMBL" id="KE343425">
    <property type="protein sequence ID" value="EXB28918.1"/>
    <property type="molecule type" value="Genomic_DNA"/>
</dbReference>
<dbReference type="GO" id="GO:0006508">
    <property type="term" value="P:proteolysis"/>
    <property type="evidence" value="ECO:0007669"/>
    <property type="project" value="InterPro"/>
</dbReference>
<dbReference type="GO" id="GO:0004190">
    <property type="term" value="F:aspartic-type endopeptidase activity"/>
    <property type="evidence" value="ECO:0007669"/>
    <property type="project" value="InterPro"/>
</dbReference>
<dbReference type="PROSITE" id="PS00141">
    <property type="entry name" value="ASP_PROTEASE"/>
    <property type="match status" value="1"/>
</dbReference>
<keyword evidence="2" id="KW-1185">Reference proteome</keyword>
<dbReference type="Pfam" id="PF08284">
    <property type="entry name" value="RVP_2"/>
    <property type="match status" value="1"/>
</dbReference>
<reference evidence="2" key="1">
    <citation type="submission" date="2013-01" db="EMBL/GenBank/DDBJ databases">
        <title>Draft Genome Sequence of a Mulberry Tree, Morus notabilis C.K. Schneid.</title>
        <authorList>
            <person name="He N."/>
            <person name="Zhao S."/>
        </authorList>
    </citation>
    <scope>NUCLEOTIDE SEQUENCE</scope>
</reference>
<accession>W9QD60</accession>
<dbReference type="Gene3D" id="2.40.70.10">
    <property type="entry name" value="Acid Proteases"/>
    <property type="match status" value="1"/>
</dbReference>
<sequence length="78" mass="8646">MLRPDIALIVDNGITLPTTTTECVKGALRAEYHLNKRREEQAHQNEASKSHNNQHANVLFDTGATHSFVSSSFAKRIG</sequence>
<organism evidence="1 2">
    <name type="scientific">Morus notabilis</name>
    <dbReference type="NCBI Taxonomy" id="981085"/>
    <lineage>
        <taxon>Eukaryota</taxon>
        <taxon>Viridiplantae</taxon>
        <taxon>Streptophyta</taxon>
        <taxon>Embryophyta</taxon>
        <taxon>Tracheophyta</taxon>
        <taxon>Spermatophyta</taxon>
        <taxon>Magnoliopsida</taxon>
        <taxon>eudicotyledons</taxon>
        <taxon>Gunneridae</taxon>
        <taxon>Pentapetalae</taxon>
        <taxon>rosids</taxon>
        <taxon>fabids</taxon>
        <taxon>Rosales</taxon>
        <taxon>Moraceae</taxon>
        <taxon>Moreae</taxon>
        <taxon>Morus</taxon>
    </lineage>
</organism>
<gene>
    <name evidence="1" type="ORF">L484_012677</name>
</gene>
<dbReference type="AlphaFoldDB" id="W9QD60"/>
<protein>
    <submittedName>
        <fullName evidence="1">Uncharacterized protein</fullName>
    </submittedName>
</protein>
<evidence type="ECO:0000313" key="2">
    <source>
        <dbReference type="Proteomes" id="UP000030645"/>
    </source>
</evidence>
<dbReference type="InterPro" id="IPR001969">
    <property type="entry name" value="Aspartic_peptidase_AS"/>
</dbReference>